<evidence type="ECO:0000256" key="4">
    <source>
        <dbReference type="ARBA" id="ARBA00022517"/>
    </source>
</evidence>
<comment type="similarity">
    <text evidence="9">Belongs to the ZNF593/BUD20 C2H2-type zinc-finger protein family.</text>
</comment>
<evidence type="ECO:0000256" key="1">
    <source>
        <dbReference type="ARBA" id="ARBA00004123"/>
    </source>
</evidence>
<reference evidence="13" key="1">
    <citation type="journal article" date="2018" name="Nat. Microbiol.">
        <title>Leveraging single-cell genomics to expand the fungal tree of life.</title>
        <authorList>
            <person name="Ahrendt S.R."/>
            <person name="Quandt C.A."/>
            <person name="Ciobanu D."/>
            <person name="Clum A."/>
            <person name="Salamov A."/>
            <person name="Andreopoulos B."/>
            <person name="Cheng J.F."/>
            <person name="Woyke T."/>
            <person name="Pelin A."/>
            <person name="Henrissat B."/>
            <person name="Reynolds N.K."/>
            <person name="Benny G.L."/>
            <person name="Smith M.E."/>
            <person name="James T.Y."/>
            <person name="Grigoriev I.V."/>
        </authorList>
    </citation>
    <scope>NUCLEOTIDE SEQUENCE [LARGE SCALE GENOMIC DNA]</scope>
    <source>
        <strain evidence="13">Benny S71-1</strain>
    </source>
</reference>
<dbReference type="GO" id="GO:0042254">
    <property type="term" value="P:ribosome biogenesis"/>
    <property type="evidence" value="ECO:0007669"/>
    <property type="project" value="UniProtKB-KW"/>
</dbReference>
<evidence type="ECO:0000256" key="2">
    <source>
        <dbReference type="ARBA" id="ARBA00004496"/>
    </source>
</evidence>
<evidence type="ECO:0000313" key="13">
    <source>
        <dbReference type="Proteomes" id="UP000278143"/>
    </source>
</evidence>
<dbReference type="EMBL" id="KZ990451">
    <property type="protein sequence ID" value="RKP24095.1"/>
    <property type="molecule type" value="Genomic_DNA"/>
</dbReference>
<feature type="non-terminal residue" evidence="12">
    <location>
        <position position="1"/>
    </location>
</feature>
<evidence type="ECO:0000313" key="12">
    <source>
        <dbReference type="EMBL" id="RKP24095.1"/>
    </source>
</evidence>
<dbReference type="PROSITE" id="PS50157">
    <property type="entry name" value="ZINC_FINGER_C2H2_2"/>
    <property type="match status" value="1"/>
</dbReference>
<dbReference type="InterPro" id="IPR022755">
    <property type="entry name" value="Znf_C2H2_jaz"/>
</dbReference>
<evidence type="ECO:0000256" key="6">
    <source>
        <dbReference type="ARBA" id="ARBA00022771"/>
    </source>
</evidence>
<dbReference type="GO" id="GO:0005737">
    <property type="term" value="C:cytoplasm"/>
    <property type="evidence" value="ECO:0007669"/>
    <property type="project" value="UniProtKB-SubCell"/>
</dbReference>
<keyword evidence="13" id="KW-1185">Reference proteome</keyword>
<dbReference type="InterPro" id="IPR051879">
    <property type="entry name" value="C2H2-ZF_Maturation_Protein"/>
</dbReference>
<dbReference type="AlphaFoldDB" id="A0A4P9YW82"/>
<dbReference type="PANTHER" id="PTHR46095:SF1">
    <property type="entry name" value="ZINC FINGER PROTEIN 593"/>
    <property type="match status" value="1"/>
</dbReference>
<keyword evidence="3" id="KW-0963">Cytoplasm</keyword>
<organism evidence="12 13">
    <name type="scientific">Syncephalis pseudoplumigaleata</name>
    <dbReference type="NCBI Taxonomy" id="1712513"/>
    <lineage>
        <taxon>Eukaryota</taxon>
        <taxon>Fungi</taxon>
        <taxon>Fungi incertae sedis</taxon>
        <taxon>Zoopagomycota</taxon>
        <taxon>Zoopagomycotina</taxon>
        <taxon>Zoopagomycetes</taxon>
        <taxon>Zoopagales</taxon>
        <taxon>Piptocephalidaceae</taxon>
        <taxon>Syncephalis</taxon>
    </lineage>
</organism>
<comment type="subcellular location">
    <subcellularLocation>
        <location evidence="2">Cytoplasm</location>
    </subcellularLocation>
    <subcellularLocation>
        <location evidence="1">Nucleus</location>
    </subcellularLocation>
</comment>
<name>A0A4P9YW82_9FUNG</name>
<dbReference type="SUPFAM" id="SSF57667">
    <property type="entry name" value="beta-beta-alpha zinc fingers"/>
    <property type="match status" value="1"/>
</dbReference>
<evidence type="ECO:0000256" key="10">
    <source>
        <dbReference type="PROSITE-ProRule" id="PRU00042"/>
    </source>
</evidence>
<gene>
    <name evidence="12" type="ORF">SYNPS1DRAFT_5914</name>
</gene>
<dbReference type="GO" id="GO:0005634">
    <property type="term" value="C:nucleus"/>
    <property type="evidence" value="ECO:0007669"/>
    <property type="project" value="UniProtKB-SubCell"/>
</dbReference>
<dbReference type="PROSITE" id="PS00028">
    <property type="entry name" value="ZINC_FINGER_C2H2_1"/>
    <property type="match status" value="1"/>
</dbReference>
<keyword evidence="5" id="KW-0479">Metal-binding</keyword>
<dbReference type="Pfam" id="PF12171">
    <property type="entry name" value="zf-C2H2_jaz"/>
    <property type="match status" value="1"/>
</dbReference>
<keyword evidence="8" id="KW-0539">Nucleus</keyword>
<evidence type="ECO:0000256" key="7">
    <source>
        <dbReference type="ARBA" id="ARBA00022833"/>
    </source>
</evidence>
<keyword evidence="7" id="KW-0862">Zinc</keyword>
<dbReference type="InterPro" id="IPR036236">
    <property type="entry name" value="Znf_C2H2_sf"/>
</dbReference>
<dbReference type="SMART" id="SM00451">
    <property type="entry name" value="ZnF_U1"/>
    <property type="match status" value="1"/>
</dbReference>
<dbReference type="GO" id="GO:0003676">
    <property type="term" value="F:nucleic acid binding"/>
    <property type="evidence" value="ECO:0007669"/>
    <property type="project" value="InterPro"/>
</dbReference>
<proteinExistence type="inferred from homology"/>
<feature type="domain" description="C2H2-type" evidence="11">
    <location>
        <begin position="31"/>
        <end position="55"/>
    </location>
</feature>
<evidence type="ECO:0000256" key="3">
    <source>
        <dbReference type="ARBA" id="ARBA00022490"/>
    </source>
</evidence>
<dbReference type="Gene3D" id="3.30.160.60">
    <property type="entry name" value="Classic Zinc Finger"/>
    <property type="match status" value="1"/>
</dbReference>
<dbReference type="GO" id="GO:0008270">
    <property type="term" value="F:zinc ion binding"/>
    <property type="evidence" value="ECO:0007669"/>
    <property type="project" value="UniProtKB-KW"/>
</dbReference>
<dbReference type="InterPro" id="IPR013087">
    <property type="entry name" value="Znf_C2H2_type"/>
</dbReference>
<feature type="non-terminal residue" evidence="12">
    <location>
        <position position="78"/>
    </location>
</feature>
<dbReference type="GO" id="GO:0043021">
    <property type="term" value="F:ribonucleoprotein complex binding"/>
    <property type="evidence" value="ECO:0007669"/>
    <property type="project" value="UniProtKB-ARBA"/>
</dbReference>
<keyword evidence="6 10" id="KW-0863">Zinc-finger</keyword>
<accession>A0A4P9YW82</accession>
<dbReference type="PANTHER" id="PTHR46095">
    <property type="entry name" value="ZINC FINGER PROTEIN 593"/>
    <property type="match status" value="1"/>
</dbReference>
<protein>
    <submittedName>
        <fullName evidence="12">Zinc finger protein</fullName>
    </submittedName>
</protein>
<dbReference type="Proteomes" id="UP000278143">
    <property type="component" value="Unassembled WGS sequence"/>
</dbReference>
<evidence type="ECO:0000256" key="9">
    <source>
        <dbReference type="ARBA" id="ARBA00038064"/>
    </source>
</evidence>
<evidence type="ECO:0000256" key="5">
    <source>
        <dbReference type="ARBA" id="ARBA00022723"/>
    </source>
</evidence>
<dbReference type="OrthoDB" id="24683at2759"/>
<evidence type="ECO:0000256" key="8">
    <source>
        <dbReference type="ARBA" id="ARBA00023242"/>
    </source>
</evidence>
<keyword evidence="4" id="KW-0690">Ribosome biogenesis</keyword>
<dbReference type="InterPro" id="IPR003604">
    <property type="entry name" value="Matrin/U1-like-C_Znf_C2H2"/>
</dbReference>
<dbReference type="FunFam" id="3.30.160.60:FF:000299">
    <property type="entry name" value="Zinc finger protein 593"/>
    <property type="match status" value="1"/>
</dbReference>
<sequence length="78" mass="8716">LDQIHDDLQPTNAEKLKSQPLDADLPGLGQFYCIECSRYFISTSAMDVHVKSKAHKKRLRELKDAPYTQAEAEAAVGL</sequence>
<evidence type="ECO:0000259" key="11">
    <source>
        <dbReference type="PROSITE" id="PS50157"/>
    </source>
</evidence>